<dbReference type="GO" id="GO:0061630">
    <property type="term" value="F:ubiquitin protein ligase activity"/>
    <property type="evidence" value="ECO:0007669"/>
    <property type="project" value="InterPro"/>
</dbReference>
<evidence type="ECO:0000259" key="2">
    <source>
        <dbReference type="PROSITE" id="PS50089"/>
    </source>
</evidence>
<reference evidence="3" key="1">
    <citation type="journal article" date="2011" name="Plant Physiol.">
        <title>Comprehensive sequence analysis of 24,783 barley full-length cDNAs derived from 12 clone libraries.</title>
        <authorList>
            <person name="Matsumoto T."/>
            <person name="Tanaka T."/>
            <person name="Sakai H."/>
            <person name="Amano N."/>
            <person name="Kanamori H."/>
            <person name="Kurita K."/>
            <person name="Kikuta A."/>
            <person name="Kamiya K."/>
            <person name="Yamamoto M."/>
            <person name="Ikawa H."/>
            <person name="Fujii N."/>
            <person name="Hori K."/>
            <person name="Itoh T."/>
            <person name="Sato K."/>
        </authorList>
    </citation>
    <scope>NUCLEOTIDE SEQUENCE</scope>
</reference>
<dbReference type="InterPro" id="IPR001841">
    <property type="entry name" value="Znf_RING"/>
</dbReference>
<protein>
    <submittedName>
        <fullName evidence="3">Predicted protein</fullName>
    </submittedName>
</protein>
<keyword evidence="1" id="KW-0479">Metal-binding</keyword>
<dbReference type="InterPro" id="IPR049627">
    <property type="entry name" value="SLX8"/>
</dbReference>
<dbReference type="GO" id="GO:0008270">
    <property type="term" value="F:zinc ion binding"/>
    <property type="evidence" value="ECO:0007669"/>
    <property type="project" value="UniProtKB-KW"/>
</dbReference>
<evidence type="ECO:0000313" key="3">
    <source>
        <dbReference type="EMBL" id="BAK08202.1"/>
    </source>
</evidence>
<feature type="domain" description="RING-type" evidence="2">
    <location>
        <begin position="196"/>
        <end position="233"/>
    </location>
</feature>
<sequence>MNRLVGSGIGSADVPPPQHQQMEDVMGLSDPMLLELRNNYRQRIIEYARKAVIARLDARSRTPADWQRRLPELAWRVEKVLFEKHPNKREYYNMTNGPVQTHFEFAVTAALAQIQRQEHGRNQQMSRQRASPTAYAPGGMIPAPGVTQGEAPNEHVNTVLSLGINSSDAHSEVSNSLLAVCAPVNKEVSKEPKFSCPFCFDELVDASSTNCGHIFCLEYIKTSIQAQNRCPACWRALTMNSFHRVYLPATMD</sequence>
<dbReference type="InterPro" id="IPR013083">
    <property type="entry name" value="Znf_RING/FYVE/PHD"/>
</dbReference>
<organism evidence="3">
    <name type="scientific">Hordeum vulgare subsp. vulgare</name>
    <name type="common">Domesticated barley</name>
    <dbReference type="NCBI Taxonomy" id="112509"/>
    <lineage>
        <taxon>Eukaryota</taxon>
        <taxon>Viridiplantae</taxon>
        <taxon>Streptophyta</taxon>
        <taxon>Embryophyta</taxon>
        <taxon>Tracheophyta</taxon>
        <taxon>Spermatophyta</taxon>
        <taxon>Magnoliopsida</taxon>
        <taxon>Liliopsida</taxon>
        <taxon>Poales</taxon>
        <taxon>Poaceae</taxon>
        <taxon>BOP clade</taxon>
        <taxon>Pooideae</taxon>
        <taxon>Triticodae</taxon>
        <taxon>Triticeae</taxon>
        <taxon>Hordeinae</taxon>
        <taxon>Hordeum</taxon>
    </lineage>
</organism>
<dbReference type="EMBL" id="AK377008">
    <property type="protein sequence ID" value="BAK08202.1"/>
    <property type="molecule type" value="mRNA"/>
</dbReference>
<keyword evidence="1" id="KW-0862">Zinc</keyword>
<dbReference type="AlphaFoldDB" id="F2ELI0"/>
<accession>F2ELI0</accession>
<name>F2ELI0_HORVV</name>
<dbReference type="SUPFAM" id="SSF57850">
    <property type="entry name" value="RING/U-box"/>
    <property type="match status" value="1"/>
</dbReference>
<dbReference type="PROSITE" id="PS50089">
    <property type="entry name" value="ZF_RING_2"/>
    <property type="match status" value="1"/>
</dbReference>
<proteinExistence type="evidence at transcript level"/>
<keyword evidence="1" id="KW-0863">Zinc-finger</keyword>
<evidence type="ECO:0000256" key="1">
    <source>
        <dbReference type="PROSITE-ProRule" id="PRU00175"/>
    </source>
</evidence>
<dbReference type="Pfam" id="PF13923">
    <property type="entry name" value="zf-C3HC4_2"/>
    <property type="match status" value="1"/>
</dbReference>
<dbReference type="Gene3D" id="3.30.40.10">
    <property type="entry name" value="Zinc/RING finger domain, C3HC4 (zinc finger)"/>
    <property type="match status" value="1"/>
</dbReference>
<dbReference type="PANTHER" id="PTHR47094">
    <property type="entry name" value="ELFLESS, ISOFORM B"/>
    <property type="match status" value="1"/>
</dbReference>
<dbReference type="PANTHER" id="PTHR47094:SF7">
    <property type="entry name" value="RING-TYPE DOMAIN-CONTAINING PROTEIN"/>
    <property type="match status" value="1"/>
</dbReference>